<proteinExistence type="predicted"/>
<dbReference type="SUPFAM" id="SSF54236">
    <property type="entry name" value="Ubiquitin-like"/>
    <property type="match status" value="1"/>
</dbReference>
<keyword evidence="4" id="KW-1185">Reference proteome</keyword>
<dbReference type="InterPro" id="IPR000626">
    <property type="entry name" value="Ubiquitin-like_dom"/>
</dbReference>
<dbReference type="Gene3D" id="3.10.20.90">
    <property type="entry name" value="Phosphatidylinositol 3-kinase Catalytic Subunit, Chain A, domain 1"/>
    <property type="match status" value="1"/>
</dbReference>
<feature type="compositionally biased region" description="Basic and acidic residues" evidence="1">
    <location>
        <begin position="270"/>
        <end position="284"/>
    </location>
</feature>
<feature type="compositionally biased region" description="Polar residues" evidence="1">
    <location>
        <begin position="92"/>
        <end position="110"/>
    </location>
</feature>
<evidence type="ECO:0000259" key="2">
    <source>
        <dbReference type="PROSITE" id="PS50053"/>
    </source>
</evidence>
<dbReference type="AlphaFoldDB" id="L8G987"/>
<dbReference type="Proteomes" id="UP000011064">
    <property type="component" value="Unassembled WGS sequence"/>
</dbReference>
<protein>
    <recommendedName>
        <fullName evidence="2">Ubiquitin-like domain-containing protein</fullName>
    </recommendedName>
</protein>
<name>L8G987_PSED2</name>
<dbReference type="InterPro" id="IPR039540">
    <property type="entry name" value="UBL3-like_ubiquitin_dom"/>
</dbReference>
<evidence type="ECO:0000313" key="4">
    <source>
        <dbReference type="Proteomes" id="UP000011064"/>
    </source>
</evidence>
<gene>
    <name evidence="3" type="ORF">GMDG_04288</name>
</gene>
<feature type="domain" description="Ubiquitin-like" evidence="2">
    <location>
        <begin position="201"/>
        <end position="252"/>
    </location>
</feature>
<dbReference type="InterPro" id="IPR029071">
    <property type="entry name" value="Ubiquitin-like_domsf"/>
</dbReference>
<dbReference type="PANTHER" id="PTHR13169">
    <property type="entry name" value="UBIQUITIN-LIKE PROTEIN 3 HCG-1 PROTEIN"/>
    <property type="match status" value="1"/>
</dbReference>
<evidence type="ECO:0000256" key="1">
    <source>
        <dbReference type="SAM" id="MobiDB-lite"/>
    </source>
</evidence>
<evidence type="ECO:0000313" key="3">
    <source>
        <dbReference type="EMBL" id="ELR09805.1"/>
    </source>
</evidence>
<dbReference type="EMBL" id="GL573244">
    <property type="protein sequence ID" value="ELR09805.1"/>
    <property type="molecule type" value="Genomic_DNA"/>
</dbReference>
<dbReference type="HOGENOM" id="CLU_055856_1_0_1"/>
<sequence length="295" mass="32468">MESLHPRQVSGPDTGSDPQALGQRPNATMEVDDLTRSTLTRSTSSVTTNIMKNIPTPFGPLPPMSSMVNREMEETPAQPPVAVAPQEQAPTTTVGEAQEAMQSSEDSTAIDSEEKSKEVISSSAPLSLDSNTGEMAADEGQPLSSTVSPSTDVANPVCNIMLLLTSGARHGYRVDERYLLKRQMTIPGVTESGKKDPYSISVIMLKELILKEWREEWDAKPTSPSSIRLIYFGRLLNDNVPLKECRFNEHATNVVHMTVRPQDIVDEEETERKRAEARQHERPEPTPGCGRCVIL</sequence>
<feature type="region of interest" description="Disordered" evidence="1">
    <location>
        <begin position="267"/>
        <end position="289"/>
    </location>
</feature>
<feature type="region of interest" description="Disordered" evidence="1">
    <location>
        <begin position="1"/>
        <end position="150"/>
    </location>
</feature>
<feature type="compositionally biased region" description="Polar residues" evidence="1">
    <location>
        <begin position="124"/>
        <end position="133"/>
    </location>
</feature>
<dbReference type="InterPro" id="IPR040015">
    <property type="entry name" value="UBL3-like"/>
</dbReference>
<feature type="compositionally biased region" description="Low complexity" evidence="1">
    <location>
        <begin position="36"/>
        <end position="48"/>
    </location>
</feature>
<dbReference type="OrthoDB" id="1043111at2759"/>
<dbReference type="PROSITE" id="PS50053">
    <property type="entry name" value="UBIQUITIN_2"/>
    <property type="match status" value="1"/>
</dbReference>
<reference evidence="4" key="1">
    <citation type="submission" date="2010-09" db="EMBL/GenBank/DDBJ databases">
        <title>The genome sequence of Geomyces destructans 20631-21.</title>
        <authorList>
            <consortium name="The Broad Institute Genome Sequencing Platform"/>
            <person name="Cuomo C.A."/>
            <person name="Blehert D.S."/>
            <person name="Lorch J.M."/>
            <person name="Young S.K."/>
            <person name="Zeng Q."/>
            <person name="Gargeya S."/>
            <person name="Fitzgerald M."/>
            <person name="Haas B."/>
            <person name="Abouelleil A."/>
            <person name="Alvarado L."/>
            <person name="Arachchi H.M."/>
            <person name="Berlin A."/>
            <person name="Brown A."/>
            <person name="Chapman S.B."/>
            <person name="Chen Z."/>
            <person name="Dunbar C."/>
            <person name="Freedman E."/>
            <person name="Gearin G."/>
            <person name="Gellesch M."/>
            <person name="Goldberg J."/>
            <person name="Griggs A."/>
            <person name="Gujja S."/>
            <person name="Heiman D."/>
            <person name="Howarth C."/>
            <person name="Larson L."/>
            <person name="Lui A."/>
            <person name="MacDonald P.J.P."/>
            <person name="Montmayeur A."/>
            <person name="Murphy C."/>
            <person name="Neiman D."/>
            <person name="Pearson M."/>
            <person name="Priest M."/>
            <person name="Roberts A."/>
            <person name="Saif S."/>
            <person name="Shea T."/>
            <person name="Shenoy N."/>
            <person name="Sisk P."/>
            <person name="Stolte C."/>
            <person name="Sykes S."/>
            <person name="Wortman J."/>
            <person name="Nusbaum C."/>
            <person name="Birren B."/>
        </authorList>
    </citation>
    <scope>NUCLEOTIDE SEQUENCE [LARGE SCALE GENOMIC DNA]</scope>
    <source>
        <strain evidence="4">ATCC MYA-4855 / 20631-21</strain>
    </source>
</reference>
<dbReference type="InParanoid" id="L8G987"/>
<dbReference type="PANTHER" id="PTHR13169:SF0">
    <property type="entry name" value="UBIQUITIN-LIKE PROTEIN 3"/>
    <property type="match status" value="1"/>
</dbReference>
<feature type="compositionally biased region" description="Low complexity" evidence="1">
    <location>
        <begin position="80"/>
        <end position="91"/>
    </location>
</feature>
<dbReference type="VEuPathDB" id="FungiDB:GMDG_04288"/>
<accession>L8G987</accession>
<organism evidence="3 4">
    <name type="scientific">Pseudogymnoascus destructans (strain ATCC MYA-4855 / 20631-21)</name>
    <name type="common">Bat white-nose syndrome fungus</name>
    <name type="synonym">Geomyces destructans</name>
    <dbReference type="NCBI Taxonomy" id="658429"/>
    <lineage>
        <taxon>Eukaryota</taxon>
        <taxon>Fungi</taxon>
        <taxon>Dikarya</taxon>
        <taxon>Ascomycota</taxon>
        <taxon>Pezizomycotina</taxon>
        <taxon>Leotiomycetes</taxon>
        <taxon>Thelebolales</taxon>
        <taxon>Thelebolaceae</taxon>
        <taxon>Pseudogymnoascus</taxon>
    </lineage>
</organism>
<dbReference type="STRING" id="658429.L8G987"/>
<dbReference type="Pfam" id="PF13881">
    <property type="entry name" value="Rad60-SLD_2"/>
    <property type="match status" value="1"/>
</dbReference>